<reference evidence="1 2" key="1">
    <citation type="journal article" date="2015" name="Genome Biol. Evol.">
        <title>Comparative Genomics of a Bacterivorous Green Alga Reveals Evolutionary Causalities and Consequences of Phago-Mixotrophic Mode of Nutrition.</title>
        <authorList>
            <person name="Burns J.A."/>
            <person name="Paasch A."/>
            <person name="Narechania A."/>
            <person name="Kim E."/>
        </authorList>
    </citation>
    <scope>NUCLEOTIDE SEQUENCE [LARGE SCALE GENOMIC DNA]</scope>
    <source>
        <strain evidence="1 2">PLY_AMNH</strain>
    </source>
</reference>
<evidence type="ECO:0000313" key="1">
    <source>
        <dbReference type="EMBL" id="KAK3281227.1"/>
    </source>
</evidence>
<dbReference type="Proteomes" id="UP001190700">
    <property type="component" value="Unassembled WGS sequence"/>
</dbReference>
<protein>
    <submittedName>
        <fullName evidence="1">Uncharacterized protein</fullName>
    </submittedName>
</protein>
<dbReference type="AlphaFoldDB" id="A0AAE0GN93"/>
<gene>
    <name evidence="1" type="ORF">CYMTET_10970</name>
</gene>
<evidence type="ECO:0000313" key="2">
    <source>
        <dbReference type="Proteomes" id="UP001190700"/>
    </source>
</evidence>
<accession>A0AAE0GN93</accession>
<proteinExistence type="predicted"/>
<keyword evidence="2" id="KW-1185">Reference proteome</keyword>
<dbReference type="EMBL" id="LGRX02003944">
    <property type="protein sequence ID" value="KAK3281227.1"/>
    <property type="molecule type" value="Genomic_DNA"/>
</dbReference>
<sequence length="193" mass="21928">MVEEMYANIQKARFDESASVREVDPMDQVHRLVQKFNKANSVDDTKVNCKDIVDPFAGGSGILEQVSSLFESSLKPDDFKKYEFISEDHPDMKKSIELNFRMDIFDGQANGANWINHTETGLLQRAWWGKKCLEKKAYRLQASAGEQWTIIVNRARKGEKLFANSTCVERASSPKEVRVYAKCVKAAKAKQDA</sequence>
<name>A0AAE0GN93_9CHLO</name>
<comment type="caution">
    <text evidence="1">The sequence shown here is derived from an EMBL/GenBank/DDBJ whole genome shotgun (WGS) entry which is preliminary data.</text>
</comment>
<organism evidence="1 2">
    <name type="scientific">Cymbomonas tetramitiformis</name>
    <dbReference type="NCBI Taxonomy" id="36881"/>
    <lineage>
        <taxon>Eukaryota</taxon>
        <taxon>Viridiplantae</taxon>
        <taxon>Chlorophyta</taxon>
        <taxon>Pyramimonadophyceae</taxon>
        <taxon>Pyramimonadales</taxon>
        <taxon>Pyramimonadaceae</taxon>
        <taxon>Cymbomonas</taxon>
    </lineage>
</organism>